<dbReference type="KEGG" id="tvd:SG34_022625"/>
<dbReference type="AlphaFoldDB" id="A0AAF0C882"/>
<evidence type="ECO:0000259" key="1">
    <source>
        <dbReference type="Pfam" id="PF02625"/>
    </source>
</evidence>
<feature type="domain" description="XdhC- CoxI" evidence="1">
    <location>
        <begin position="13"/>
        <end position="78"/>
    </location>
</feature>
<organism evidence="3 4">
    <name type="scientific">Thalassomonas viridans</name>
    <dbReference type="NCBI Taxonomy" id="137584"/>
    <lineage>
        <taxon>Bacteria</taxon>
        <taxon>Pseudomonadati</taxon>
        <taxon>Pseudomonadota</taxon>
        <taxon>Gammaproteobacteria</taxon>
        <taxon>Alteromonadales</taxon>
        <taxon>Colwelliaceae</taxon>
        <taxon>Thalassomonas</taxon>
    </lineage>
</organism>
<evidence type="ECO:0000313" key="4">
    <source>
        <dbReference type="Proteomes" id="UP000032352"/>
    </source>
</evidence>
<protein>
    <submittedName>
        <fullName evidence="3">XdhC family protein</fullName>
    </submittedName>
</protein>
<accession>A0AAF0C882</accession>
<name>A0AAF0C882_9GAMM</name>
<dbReference type="PANTHER" id="PTHR30388:SF4">
    <property type="entry name" value="MOLYBDENUM COFACTOR INSERTION CHAPERONE PAOD"/>
    <property type="match status" value="1"/>
</dbReference>
<keyword evidence="4" id="KW-1185">Reference proteome</keyword>
<evidence type="ECO:0000259" key="2">
    <source>
        <dbReference type="Pfam" id="PF13478"/>
    </source>
</evidence>
<feature type="domain" description="XdhC Rossmann" evidence="2">
    <location>
        <begin position="177"/>
        <end position="316"/>
    </location>
</feature>
<dbReference type="RefSeq" id="WP_044839406.1">
    <property type="nucleotide sequence ID" value="NZ_CP059733.1"/>
</dbReference>
<dbReference type="InterPro" id="IPR052698">
    <property type="entry name" value="MoCofactor_Util/Proc"/>
</dbReference>
<dbReference type="Proteomes" id="UP000032352">
    <property type="component" value="Chromosome"/>
</dbReference>
<dbReference type="InterPro" id="IPR003777">
    <property type="entry name" value="XdhC_CoxI"/>
</dbReference>
<dbReference type="PANTHER" id="PTHR30388">
    <property type="entry name" value="ALDEHYDE OXIDOREDUCTASE MOLYBDENUM COFACTOR ASSEMBLY PROTEIN"/>
    <property type="match status" value="1"/>
</dbReference>
<reference evidence="3 4" key="2">
    <citation type="journal article" date="2022" name="Mar. Drugs">
        <title>Bioassay-Guided Fractionation Leads to the Detection of Cholic Acid Generated by the Rare Thalassomonas sp.</title>
        <authorList>
            <person name="Pheiffer F."/>
            <person name="Schneider Y.K."/>
            <person name="Hansen E.H."/>
            <person name="Andersen J.H."/>
            <person name="Isaksson J."/>
            <person name="Busche T."/>
            <person name="R C."/>
            <person name="Kalinowski J."/>
            <person name="Zyl L.V."/>
            <person name="Trindade M."/>
        </authorList>
    </citation>
    <scope>NUCLEOTIDE SEQUENCE [LARGE SCALE GENOMIC DNA]</scope>
    <source>
        <strain evidence="3 4">XOM25</strain>
    </source>
</reference>
<dbReference type="Pfam" id="PF02625">
    <property type="entry name" value="XdhC_CoxI"/>
    <property type="match status" value="1"/>
</dbReference>
<evidence type="ECO:0000313" key="3">
    <source>
        <dbReference type="EMBL" id="WDE04126.1"/>
    </source>
</evidence>
<gene>
    <name evidence="3" type="ORF">SG34_022625</name>
</gene>
<dbReference type="Gene3D" id="3.40.50.720">
    <property type="entry name" value="NAD(P)-binding Rossmann-like Domain"/>
    <property type="match status" value="1"/>
</dbReference>
<dbReference type="Pfam" id="PF13478">
    <property type="entry name" value="XdhC_C"/>
    <property type="match status" value="1"/>
</dbReference>
<proteinExistence type="predicted"/>
<dbReference type="EMBL" id="CP059733">
    <property type="protein sequence ID" value="WDE04126.1"/>
    <property type="molecule type" value="Genomic_DNA"/>
</dbReference>
<reference evidence="3 4" key="1">
    <citation type="journal article" date="2015" name="Genome Announc.">
        <title>Draft Genome Sequences of Marine Isolates of Thalassomonas viridans and Thalassomonas actiniarum.</title>
        <authorList>
            <person name="Olonade I."/>
            <person name="van Zyl L.J."/>
            <person name="Trindade M."/>
        </authorList>
    </citation>
    <scope>NUCLEOTIDE SEQUENCE [LARGE SCALE GENOMIC DNA]</scope>
    <source>
        <strain evidence="3 4">XOM25</strain>
    </source>
</reference>
<dbReference type="InterPro" id="IPR027051">
    <property type="entry name" value="XdhC_Rossmann_dom"/>
</dbReference>
<sequence length="340" mass="36854">MQENWLQLAEAFDAGRQYVLATIVATRGSTYRKTGTMMLIDDSGVCTGLLSGGCLEADISLHAGQVLEEKKSRLLNYDLLADAELLWGLGLGCDGEIDILLQPLLPENDHLGFAALLDDIRQQRTGHYWIRVNDNQAPLAQYIPGELVQQPSVVPEFACDDSDEKTIVIPVLAPVSLLVCGAGPDAAPVVNMALELGWQVTVWDHRENYLNQPAFARASATRLTRPVKTVTGDYATFEAAVVMTHNLTSDGEYLAHLLAANTPYIGLLGPGGRRDKLLKELELTPSDVKGQVFGPVGLDLGGRSPQAIALSIAAQIQQQMSLRYGGKHYRAWTYAAATGE</sequence>